<dbReference type="Gene3D" id="3.30.70.270">
    <property type="match status" value="1"/>
</dbReference>
<feature type="domain" description="GGDEF" evidence="4">
    <location>
        <begin position="71"/>
        <end position="205"/>
    </location>
</feature>
<dbReference type="PROSITE" id="PS50887">
    <property type="entry name" value="GGDEF"/>
    <property type="match status" value="1"/>
</dbReference>
<dbReference type="NCBIfam" id="TIGR00254">
    <property type="entry name" value="GGDEF"/>
    <property type="match status" value="1"/>
</dbReference>
<dbReference type="EMBL" id="CP000230">
    <property type="protein sequence ID" value="ABC22345.1"/>
    <property type="molecule type" value="Genomic_DNA"/>
</dbReference>
<dbReference type="eggNOG" id="COG3706">
    <property type="taxonomic scope" value="Bacteria"/>
</dbReference>
<evidence type="ECO:0000259" key="4">
    <source>
        <dbReference type="PROSITE" id="PS50887"/>
    </source>
</evidence>
<evidence type="ECO:0000256" key="1">
    <source>
        <dbReference type="ARBA" id="ARBA00012528"/>
    </source>
</evidence>
<dbReference type="PANTHER" id="PTHR45138">
    <property type="entry name" value="REGULATORY COMPONENTS OF SENSORY TRANSDUCTION SYSTEM"/>
    <property type="match status" value="1"/>
</dbReference>
<evidence type="ECO:0000313" key="5">
    <source>
        <dbReference type="EMBL" id="ABC22345.1"/>
    </source>
</evidence>
<dbReference type="EC" id="2.7.7.65" evidence="1"/>
<dbReference type="Proteomes" id="UP000001929">
    <property type="component" value="Chromosome"/>
</dbReference>
<dbReference type="AlphaFoldDB" id="Q2RU50"/>
<keyword evidence="3" id="KW-0175">Coiled coil</keyword>
<reference evidence="5 6" key="1">
    <citation type="journal article" date="2011" name="Stand. Genomic Sci.">
        <title>Complete genome sequence of Rhodospirillum rubrum type strain (S1).</title>
        <authorList>
            <person name="Munk A.C."/>
            <person name="Copeland A."/>
            <person name="Lucas S."/>
            <person name="Lapidus A."/>
            <person name="Del Rio T.G."/>
            <person name="Barry K."/>
            <person name="Detter J.C."/>
            <person name="Hammon N."/>
            <person name="Israni S."/>
            <person name="Pitluck S."/>
            <person name="Brettin T."/>
            <person name="Bruce D."/>
            <person name="Han C."/>
            <person name="Tapia R."/>
            <person name="Gilna P."/>
            <person name="Schmutz J."/>
            <person name="Larimer F."/>
            <person name="Land M."/>
            <person name="Kyrpides N.C."/>
            <person name="Mavromatis K."/>
            <person name="Richardson P."/>
            <person name="Rohde M."/>
            <person name="Goker M."/>
            <person name="Klenk H.P."/>
            <person name="Zhang Y."/>
            <person name="Roberts G.P."/>
            <person name="Reslewic S."/>
            <person name="Schwartz D.C."/>
        </authorList>
    </citation>
    <scope>NUCLEOTIDE SEQUENCE [LARGE SCALE GENOMIC DNA]</scope>
    <source>
        <strain evidence="6">ATCC 11170 / ATH 1.1.1 / DSM 467 / LMG 4362 / NCIMB 8255 / S1</strain>
    </source>
</reference>
<dbReference type="InterPro" id="IPR029787">
    <property type="entry name" value="Nucleotide_cyclase"/>
</dbReference>
<dbReference type="InterPro" id="IPR000160">
    <property type="entry name" value="GGDEF_dom"/>
</dbReference>
<dbReference type="SMART" id="SM00267">
    <property type="entry name" value="GGDEF"/>
    <property type="match status" value="1"/>
</dbReference>
<sequence>MTSQEAKTIEGLKADLARLREILSITEDNLRASQNEVLRLSTIDPLTSVLSRRHFMDIADQEISRARRYKRPLAVLAIELDNIKAINEVHGTERGDAVLVAVGAAVLRSLRATDFVGRTAGSEFTVMLPETEHEGCMSLAERLVADLARAAAAEVGNTTPLPTVSIGATHFVREDVIFDTVVQRVDQAMERAHAAGGNRTLYLGANQIEAEF</sequence>
<comment type="catalytic activity">
    <reaction evidence="2">
        <text>2 GTP = 3',3'-c-di-GMP + 2 diphosphate</text>
        <dbReference type="Rhea" id="RHEA:24898"/>
        <dbReference type="ChEBI" id="CHEBI:33019"/>
        <dbReference type="ChEBI" id="CHEBI:37565"/>
        <dbReference type="ChEBI" id="CHEBI:58805"/>
        <dbReference type="EC" id="2.7.7.65"/>
    </reaction>
</comment>
<dbReference type="InterPro" id="IPR050469">
    <property type="entry name" value="Diguanylate_Cyclase"/>
</dbReference>
<feature type="coiled-coil region" evidence="3">
    <location>
        <begin position="9"/>
        <end position="36"/>
    </location>
</feature>
<dbReference type="STRING" id="269796.Rru_A1545"/>
<evidence type="ECO:0000256" key="2">
    <source>
        <dbReference type="ARBA" id="ARBA00034247"/>
    </source>
</evidence>
<organism evidence="5 6">
    <name type="scientific">Rhodospirillum rubrum (strain ATCC 11170 / ATH 1.1.1 / DSM 467 / LMG 4362 / NCIMB 8255 / S1)</name>
    <dbReference type="NCBI Taxonomy" id="269796"/>
    <lineage>
        <taxon>Bacteria</taxon>
        <taxon>Pseudomonadati</taxon>
        <taxon>Pseudomonadota</taxon>
        <taxon>Alphaproteobacteria</taxon>
        <taxon>Rhodospirillales</taxon>
        <taxon>Rhodospirillaceae</taxon>
        <taxon>Rhodospirillum</taxon>
    </lineage>
</organism>
<protein>
    <recommendedName>
        <fullName evidence="1">diguanylate cyclase</fullName>
        <ecNumber evidence="1">2.7.7.65</ecNumber>
    </recommendedName>
</protein>
<dbReference type="Pfam" id="PF00990">
    <property type="entry name" value="GGDEF"/>
    <property type="match status" value="1"/>
</dbReference>
<accession>Q2RU50</accession>
<proteinExistence type="predicted"/>
<name>Q2RU50_RHORT</name>
<dbReference type="EnsemblBacteria" id="ABC22345">
    <property type="protein sequence ID" value="ABC22345"/>
    <property type="gene ID" value="Rru_A1545"/>
</dbReference>
<dbReference type="PATRIC" id="fig|269796.9.peg.1615"/>
<dbReference type="CDD" id="cd01949">
    <property type="entry name" value="GGDEF"/>
    <property type="match status" value="1"/>
</dbReference>
<dbReference type="GO" id="GO:0052621">
    <property type="term" value="F:diguanylate cyclase activity"/>
    <property type="evidence" value="ECO:0007669"/>
    <property type="project" value="UniProtKB-EC"/>
</dbReference>
<dbReference type="RefSeq" id="WP_011389420.1">
    <property type="nucleotide sequence ID" value="NC_007643.1"/>
</dbReference>
<dbReference type="SUPFAM" id="SSF55073">
    <property type="entry name" value="Nucleotide cyclase"/>
    <property type="match status" value="1"/>
</dbReference>
<dbReference type="InterPro" id="IPR043128">
    <property type="entry name" value="Rev_trsase/Diguanyl_cyclase"/>
</dbReference>
<evidence type="ECO:0000256" key="3">
    <source>
        <dbReference type="SAM" id="Coils"/>
    </source>
</evidence>
<dbReference type="KEGG" id="rru:Rru_A1545"/>
<evidence type="ECO:0000313" key="6">
    <source>
        <dbReference type="Proteomes" id="UP000001929"/>
    </source>
</evidence>
<keyword evidence="6" id="KW-1185">Reference proteome</keyword>
<dbReference type="PANTHER" id="PTHR45138:SF9">
    <property type="entry name" value="DIGUANYLATE CYCLASE DGCM-RELATED"/>
    <property type="match status" value="1"/>
</dbReference>
<gene>
    <name evidence="5" type="ordered locus">Rru_A1545</name>
</gene>
<dbReference type="HOGENOM" id="CLU_1160360_0_0_5"/>
<dbReference type="PhylomeDB" id="Q2RU50"/>